<feature type="transmembrane region" description="Helical" evidence="7">
    <location>
        <begin position="229"/>
        <end position="252"/>
    </location>
</feature>
<evidence type="ECO:0000313" key="8">
    <source>
        <dbReference type="EMBL" id="XCP96810.1"/>
    </source>
</evidence>
<evidence type="ECO:0000256" key="1">
    <source>
        <dbReference type="ARBA" id="ARBA00007150"/>
    </source>
</evidence>
<keyword evidence="4 7" id="KW-0812">Transmembrane</keyword>
<comment type="catalytic activity">
    <reaction evidence="7">
        <text>L-cysteinyl-[prolipoprotein] + a 1,2-diacyl-sn-glycero-3-phospho-(1'-sn-glycerol) = an S-1,2-diacyl-sn-glyceryl-L-cysteinyl-[prolipoprotein] + sn-glycerol 1-phosphate + H(+)</text>
        <dbReference type="Rhea" id="RHEA:56712"/>
        <dbReference type="Rhea" id="RHEA-COMP:14679"/>
        <dbReference type="Rhea" id="RHEA-COMP:14680"/>
        <dbReference type="ChEBI" id="CHEBI:15378"/>
        <dbReference type="ChEBI" id="CHEBI:29950"/>
        <dbReference type="ChEBI" id="CHEBI:57685"/>
        <dbReference type="ChEBI" id="CHEBI:64716"/>
        <dbReference type="ChEBI" id="CHEBI:140658"/>
        <dbReference type="EC" id="2.5.1.145"/>
    </reaction>
</comment>
<dbReference type="GO" id="GO:0042158">
    <property type="term" value="P:lipoprotein biosynthetic process"/>
    <property type="evidence" value="ECO:0007669"/>
    <property type="project" value="UniProtKB-UniRule"/>
</dbReference>
<gene>
    <name evidence="7 8" type="primary">lgt</name>
    <name evidence="8" type="ORF">ABXS70_08945</name>
</gene>
<dbReference type="PANTHER" id="PTHR30589:SF0">
    <property type="entry name" value="PHOSPHATIDYLGLYCEROL--PROLIPOPROTEIN DIACYLGLYCERYL TRANSFERASE"/>
    <property type="match status" value="1"/>
</dbReference>
<evidence type="ECO:0000256" key="3">
    <source>
        <dbReference type="ARBA" id="ARBA00022679"/>
    </source>
</evidence>
<dbReference type="NCBIfam" id="TIGR00544">
    <property type="entry name" value="lgt"/>
    <property type="match status" value="1"/>
</dbReference>
<accession>A0AAU8NG37</accession>
<evidence type="ECO:0000256" key="2">
    <source>
        <dbReference type="ARBA" id="ARBA00022475"/>
    </source>
</evidence>
<feature type="transmembrane region" description="Helical" evidence="7">
    <location>
        <begin position="13"/>
        <end position="35"/>
    </location>
</feature>
<feature type="binding site" evidence="7">
    <location>
        <position position="130"/>
    </location>
    <ligand>
        <name>a 1,2-diacyl-sn-glycero-3-phospho-(1'-sn-glycerol)</name>
        <dbReference type="ChEBI" id="CHEBI:64716"/>
    </ligand>
</feature>
<reference evidence="8" key="1">
    <citation type="submission" date="2024-05" db="EMBL/GenBank/DDBJ databases">
        <title>Draft genome assemblies of 36 bacteria isolated from hibernating arctic ground squirrels.</title>
        <authorList>
            <person name="McKee H."/>
            <person name="Mullen L."/>
            <person name="Drown D.M."/>
            <person name="Duddleston K.N."/>
        </authorList>
    </citation>
    <scope>NUCLEOTIDE SEQUENCE</scope>
    <source>
        <strain evidence="8">AN1007</strain>
    </source>
</reference>
<keyword evidence="3 7" id="KW-0808">Transferase</keyword>
<comment type="similarity">
    <text evidence="1 7">Belongs to the Lgt family.</text>
</comment>
<proteinExistence type="inferred from homology"/>
<feature type="transmembrane region" description="Helical" evidence="7">
    <location>
        <begin position="47"/>
        <end position="69"/>
    </location>
</feature>
<sequence>MKVILFEIGGYSIHSYGVIVALSVLLAYGAAVSFTKNTIYEEHMANSLFYALISALIGARIWHVFFFQWDYYSKHWQEIPLIWNGGISIIGAIIGGAVGIALYSSRKKLSFWGFVDHLSPALVLGQALGRIACFLNGDAFGSPTNTGYGIVYPEGTMAYGQYGSQPLWPAEVWEGQWDLIIFTMLLIVRHWKLPTGVRFLSYCFLYAFGRFMLEYLRGDSPRYALQWTAGQWTSMIMVTGSFLLIGYFYFLFRYKRGDSIGTD</sequence>
<dbReference type="AlphaFoldDB" id="A0AAU8NG37"/>
<organism evidence="8">
    <name type="scientific">Paenibacillus sp. AN1007</name>
    <dbReference type="NCBI Taxonomy" id="3151385"/>
    <lineage>
        <taxon>Bacteria</taxon>
        <taxon>Bacillati</taxon>
        <taxon>Bacillota</taxon>
        <taxon>Bacilli</taxon>
        <taxon>Bacillales</taxon>
        <taxon>Paenibacillaceae</taxon>
        <taxon>Paenibacillus</taxon>
    </lineage>
</organism>
<evidence type="ECO:0000256" key="6">
    <source>
        <dbReference type="ARBA" id="ARBA00023136"/>
    </source>
</evidence>
<name>A0AAU8NG37_9BACL</name>
<comment type="subcellular location">
    <subcellularLocation>
        <location evidence="7">Cell membrane</location>
        <topology evidence="7">Multi-pass membrane protein</topology>
    </subcellularLocation>
</comment>
<protein>
    <recommendedName>
        <fullName evidence="7">Phosphatidylglycerol--prolipoprotein diacylglyceryl transferase</fullName>
        <ecNumber evidence="7">2.5.1.145</ecNumber>
    </recommendedName>
</protein>
<dbReference type="HAMAP" id="MF_01147">
    <property type="entry name" value="Lgt"/>
    <property type="match status" value="1"/>
</dbReference>
<keyword evidence="6 7" id="KW-0472">Membrane</keyword>
<keyword evidence="5 7" id="KW-1133">Transmembrane helix</keyword>
<keyword evidence="2 7" id="KW-1003">Cell membrane</keyword>
<evidence type="ECO:0000256" key="7">
    <source>
        <dbReference type="HAMAP-Rule" id="MF_01147"/>
    </source>
</evidence>
<dbReference type="Pfam" id="PF01790">
    <property type="entry name" value="LGT"/>
    <property type="match status" value="1"/>
</dbReference>
<dbReference type="PANTHER" id="PTHR30589">
    <property type="entry name" value="PROLIPOPROTEIN DIACYLGLYCERYL TRANSFERASE"/>
    <property type="match status" value="1"/>
</dbReference>
<feature type="transmembrane region" description="Helical" evidence="7">
    <location>
        <begin position="81"/>
        <end position="103"/>
    </location>
</feature>
<evidence type="ECO:0000256" key="5">
    <source>
        <dbReference type="ARBA" id="ARBA00022989"/>
    </source>
</evidence>
<dbReference type="RefSeq" id="WP_366295351.1">
    <property type="nucleotide sequence ID" value="NZ_CP159992.1"/>
</dbReference>
<dbReference type="GO" id="GO:0008961">
    <property type="term" value="F:phosphatidylglycerol-prolipoprotein diacylglyceryl transferase activity"/>
    <property type="evidence" value="ECO:0007669"/>
    <property type="project" value="UniProtKB-UniRule"/>
</dbReference>
<evidence type="ECO:0000256" key="4">
    <source>
        <dbReference type="ARBA" id="ARBA00022692"/>
    </source>
</evidence>
<dbReference type="GO" id="GO:0005886">
    <property type="term" value="C:plasma membrane"/>
    <property type="evidence" value="ECO:0007669"/>
    <property type="project" value="UniProtKB-SubCell"/>
</dbReference>
<dbReference type="InterPro" id="IPR001640">
    <property type="entry name" value="Lgt"/>
</dbReference>
<dbReference type="EMBL" id="CP159992">
    <property type="protein sequence ID" value="XCP96810.1"/>
    <property type="molecule type" value="Genomic_DNA"/>
</dbReference>
<comment type="function">
    <text evidence="7">Catalyzes the transfer of the diacylglyceryl group from phosphatidylglycerol to the sulfhydryl group of the N-terminal cysteine of a prolipoprotein, the first step in the formation of mature lipoproteins.</text>
</comment>
<feature type="transmembrane region" description="Helical" evidence="7">
    <location>
        <begin position="199"/>
        <end position="217"/>
    </location>
</feature>
<comment type="pathway">
    <text evidence="7">Protein modification; lipoprotein biosynthesis (diacylglyceryl transfer).</text>
</comment>
<dbReference type="EC" id="2.5.1.145" evidence="7"/>